<name>A0A1F6EKF6_9BACT</name>
<feature type="transmembrane region" description="Helical" evidence="1">
    <location>
        <begin position="82"/>
        <end position="102"/>
    </location>
</feature>
<proteinExistence type="predicted"/>
<protein>
    <recommendedName>
        <fullName evidence="4">DUF5658 domain-containing protein</fullName>
    </recommendedName>
</protein>
<keyword evidence="1" id="KW-1133">Transmembrane helix</keyword>
<evidence type="ECO:0000313" key="3">
    <source>
        <dbReference type="Proteomes" id="UP000178427"/>
    </source>
</evidence>
<dbReference type="EMBL" id="MFMA01000008">
    <property type="protein sequence ID" value="OGG74124.1"/>
    <property type="molecule type" value="Genomic_DNA"/>
</dbReference>
<gene>
    <name evidence="2" type="ORF">A3A40_01860</name>
</gene>
<comment type="caution">
    <text evidence="2">The sequence shown here is derived from an EMBL/GenBank/DDBJ whole genome shotgun (WGS) entry which is preliminary data.</text>
</comment>
<accession>A0A1F6EKF6</accession>
<feature type="transmembrane region" description="Helical" evidence="1">
    <location>
        <begin position="12"/>
        <end position="30"/>
    </location>
</feature>
<reference evidence="2 3" key="1">
    <citation type="journal article" date="2016" name="Nat. Commun.">
        <title>Thousands of microbial genomes shed light on interconnected biogeochemical processes in an aquifer system.</title>
        <authorList>
            <person name="Anantharaman K."/>
            <person name="Brown C.T."/>
            <person name="Hug L.A."/>
            <person name="Sharon I."/>
            <person name="Castelle C.J."/>
            <person name="Probst A.J."/>
            <person name="Thomas B.C."/>
            <person name="Singh A."/>
            <person name="Wilkins M.J."/>
            <person name="Karaoz U."/>
            <person name="Brodie E.L."/>
            <person name="Williams K.H."/>
            <person name="Hubbard S.S."/>
            <person name="Banfield J.F."/>
        </authorList>
    </citation>
    <scope>NUCLEOTIDE SEQUENCE [LARGE SCALE GENOMIC DNA]</scope>
</reference>
<feature type="transmembrane region" description="Helical" evidence="1">
    <location>
        <begin position="50"/>
        <end position="70"/>
    </location>
</feature>
<evidence type="ECO:0008006" key="4">
    <source>
        <dbReference type="Google" id="ProtNLM"/>
    </source>
</evidence>
<evidence type="ECO:0000313" key="2">
    <source>
        <dbReference type="EMBL" id="OGG74124.1"/>
    </source>
</evidence>
<sequence>MDSSEKYLRFARAAALGSIAASIVVAVLTIGGEEWTPLKDALKNAFTHHWLGKSVVSAAVFGVMFLLTAWKPSDVQKTTRALWYAIGAAALSAAAMTLYFTLHALGLV</sequence>
<keyword evidence="1" id="KW-0812">Transmembrane</keyword>
<dbReference type="Proteomes" id="UP000178427">
    <property type="component" value="Unassembled WGS sequence"/>
</dbReference>
<organism evidence="2 3">
    <name type="scientific">Candidatus Kaiserbacteria bacterium RIFCSPLOWO2_01_FULL_54_20</name>
    <dbReference type="NCBI Taxonomy" id="1798513"/>
    <lineage>
        <taxon>Bacteria</taxon>
        <taxon>Candidatus Kaiseribacteriota</taxon>
    </lineage>
</organism>
<dbReference type="STRING" id="1798513.A3A40_01860"/>
<dbReference type="AlphaFoldDB" id="A0A1F6EKF6"/>
<evidence type="ECO:0000256" key="1">
    <source>
        <dbReference type="SAM" id="Phobius"/>
    </source>
</evidence>
<keyword evidence="1" id="KW-0472">Membrane</keyword>